<keyword evidence="2" id="KW-1185">Reference proteome</keyword>
<accession>A0ACC2WIK3</accession>
<dbReference type="EMBL" id="JASBWR010000010">
    <property type="protein sequence ID" value="KAJ9110907.1"/>
    <property type="molecule type" value="Genomic_DNA"/>
</dbReference>
<organism evidence="1 2">
    <name type="scientific">Naganishia cerealis</name>
    <dbReference type="NCBI Taxonomy" id="610337"/>
    <lineage>
        <taxon>Eukaryota</taxon>
        <taxon>Fungi</taxon>
        <taxon>Dikarya</taxon>
        <taxon>Basidiomycota</taxon>
        <taxon>Agaricomycotina</taxon>
        <taxon>Tremellomycetes</taxon>
        <taxon>Filobasidiales</taxon>
        <taxon>Filobasidiaceae</taxon>
        <taxon>Naganishia</taxon>
    </lineage>
</organism>
<sequence>MNTRNTISRLNLQKSVLQSVRRSSSDASIAAWIQRMTSTPPRTTIDLVDLERAQQLCRVLPTRTGRSQVLPEWGDGLSKGHHLAYFWPKNENEQLGEDGSSTDYNAPQPYSRRMWAGGSFEWPAGQQDSSAPTGIIIGSSIREQTSVDRIEQKAGMIFVHQLKEYSPVDSKQKLLREIRMHVFRPSVAAGTAIKGPEIPTKTAKKQPAVPEPPYNISYISTPTLPLLFRFSALTFNAHRIHYDATWAREREGHSTSAYGGPVVHGPLSALMCVELVEQWLERSSEGRGKVMRRFEYRATSPMYVDRPMEFYAKVGQVQGEEGVRLWVVQDGRVGMTATAQFH</sequence>
<evidence type="ECO:0000313" key="2">
    <source>
        <dbReference type="Proteomes" id="UP001241377"/>
    </source>
</evidence>
<protein>
    <submittedName>
        <fullName evidence="1">Uncharacterized protein</fullName>
    </submittedName>
</protein>
<evidence type="ECO:0000313" key="1">
    <source>
        <dbReference type="EMBL" id="KAJ9110907.1"/>
    </source>
</evidence>
<name>A0ACC2WIK3_9TREE</name>
<reference evidence="1" key="1">
    <citation type="submission" date="2023-04" db="EMBL/GenBank/DDBJ databases">
        <title>Draft Genome sequencing of Naganishia species isolated from polar environments using Oxford Nanopore Technology.</title>
        <authorList>
            <person name="Leo P."/>
            <person name="Venkateswaran K."/>
        </authorList>
    </citation>
    <scope>NUCLEOTIDE SEQUENCE</scope>
    <source>
        <strain evidence="1">MNA-CCFEE 5261</strain>
    </source>
</reference>
<dbReference type="Proteomes" id="UP001241377">
    <property type="component" value="Unassembled WGS sequence"/>
</dbReference>
<gene>
    <name evidence="1" type="ORF">QFC19_001416</name>
</gene>
<comment type="caution">
    <text evidence="1">The sequence shown here is derived from an EMBL/GenBank/DDBJ whole genome shotgun (WGS) entry which is preliminary data.</text>
</comment>
<proteinExistence type="predicted"/>